<reference evidence="1 2" key="1">
    <citation type="journal article" date="2023" name="Commun. Biol.">
        <title>Genome analysis of Parmales, the sister group of diatoms, reveals the evolutionary specialization of diatoms from phago-mixotrophs to photoautotrophs.</title>
        <authorList>
            <person name="Ban H."/>
            <person name="Sato S."/>
            <person name="Yoshikawa S."/>
            <person name="Yamada K."/>
            <person name="Nakamura Y."/>
            <person name="Ichinomiya M."/>
            <person name="Sato N."/>
            <person name="Blanc-Mathieu R."/>
            <person name="Endo H."/>
            <person name="Kuwata A."/>
            <person name="Ogata H."/>
        </authorList>
    </citation>
    <scope>NUCLEOTIDE SEQUENCE [LARGE SCALE GENOMIC DNA]</scope>
</reference>
<accession>A0ABQ6M543</accession>
<protein>
    <submittedName>
        <fullName evidence="1">Uncharacterized protein</fullName>
    </submittedName>
</protein>
<evidence type="ECO:0000313" key="1">
    <source>
        <dbReference type="EMBL" id="GMI19616.1"/>
    </source>
</evidence>
<dbReference type="EMBL" id="BRYB01005037">
    <property type="protein sequence ID" value="GMI19616.1"/>
    <property type="molecule type" value="Genomic_DNA"/>
</dbReference>
<proteinExistence type="predicted"/>
<dbReference type="Proteomes" id="UP001165060">
    <property type="component" value="Unassembled WGS sequence"/>
</dbReference>
<evidence type="ECO:0000313" key="2">
    <source>
        <dbReference type="Proteomes" id="UP001165060"/>
    </source>
</evidence>
<feature type="non-terminal residue" evidence="1">
    <location>
        <position position="1"/>
    </location>
</feature>
<keyword evidence="2" id="KW-1185">Reference proteome</keyword>
<organism evidence="1 2">
    <name type="scientific">Tetraparma gracilis</name>
    <dbReference type="NCBI Taxonomy" id="2962635"/>
    <lineage>
        <taxon>Eukaryota</taxon>
        <taxon>Sar</taxon>
        <taxon>Stramenopiles</taxon>
        <taxon>Ochrophyta</taxon>
        <taxon>Bolidophyceae</taxon>
        <taxon>Parmales</taxon>
        <taxon>Triparmaceae</taxon>
        <taxon>Tetraparma</taxon>
    </lineage>
</organism>
<sequence>GLVGVAFPAAVFAGVGAQGEELIRSLLAADAGERARNAAKVRHQEFFRGGAVAWVDGEGGEVRVEGNVPEFNGEIGDLDVYEDAPSEAADGDHGGVFAGF</sequence>
<comment type="caution">
    <text evidence="1">The sequence shown here is derived from an EMBL/GenBank/DDBJ whole genome shotgun (WGS) entry which is preliminary data.</text>
</comment>
<gene>
    <name evidence="1" type="ORF">TeGR_g14108</name>
</gene>
<name>A0ABQ6M543_9STRA</name>